<dbReference type="GO" id="GO:0000155">
    <property type="term" value="F:phosphorelay sensor kinase activity"/>
    <property type="evidence" value="ECO:0007669"/>
    <property type="project" value="InterPro"/>
</dbReference>
<dbReference type="EC" id="2.7.13.3" evidence="3"/>
<evidence type="ECO:0000259" key="16">
    <source>
        <dbReference type="PROSITE" id="PS50839"/>
    </source>
</evidence>
<evidence type="ECO:0000259" key="15">
    <source>
        <dbReference type="PROSITE" id="PS50113"/>
    </source>
</evidence>
<dbReference type="SUPFAM" id="SSF47384">
    <property type="entry name" value="Homodimeric domain of signal transducing histidine kinase"/>
    <property type="match status" value="1"/>
</dbReference>
<evidence type="ECO:0000313" key="17">
    <source>
        <dbReference type="EMBL" id="GGR29966.1"/>
    </source>
</evidence>
<dbReference type="Pfam" id="PF02518">
    <property type="entry name" value="HATPase_c"/>
    <property type="match status" value="1"/>
</dbReference>
<evidence type="ECO:0000256" key="2">
    <source>
        <dbReference type="ARBA" id="ARBA00004370"/>
    </source>
</evidence>
<evidence type="ECO:0000313" key="18">
    <source>
        <dbReference type="Proteomes" id="UP000603865"/>
    </source>
</evidence>
<proteinExistence type="predicted"/>
<evidence type="ECO:0000256" key="5">
    <source>
        <dbReference type="ARBA" id="ARBA00022679"/>
    </source>
</evidence>
<keyword evidence="4" id="KW-0597">Phosphoprotein</keyword>
<dbReference type="NCBIfam" id="TIGR00229">
    <property type="entry name" value="sensory_box"/>
    <property type="match status" value="2"/>
</dbReference>
<dbReference type="PROSITE" id="PS50109">
    <property type="entry name" value="HIS_KIN"/>
    <property type="match status" value="1"/>
</dbReference>
<keyword evidence="9 12" id="KW-0472">Membrane</keyword>
<feature type="domain" description="PAC" evidence="15">
    <location>
        <begin position="544"/>
        <end position="596"/>
    </location>
</feature>
<evidence type="ECO:0000256" key="1">
    <source>
        <dbReference type="ARBA" id="ARBA00000085"/>
    </source>
</evidence>
<comment type="caution">
    <text evidence="17">The sequence shown here is derived from an EMBL/GenBank/DDBJ whole genome shotgun (WGS) entry which is preliminary data.</text>
</comment>
<evidence type="ECO:0000256" key="7">
    <source>
        <dbReference type="ARBA" id="ARBA00022777"/>
    </source>
</evidence>
<dbReference type="SUPFAM" id="SSF55785">
    <property type="entry name" value="PYP-like sensor domain (PAS domain)"/>
    <property type="match status" value="2"/>
</dbReference>
<keyword evidence="6 12" id="KW-0812">Transmembrane</keyword>
<accession>A0A918FEQ6</accession>
<evidence type="ECO:0000256" key="11">
    <source>
        <dbReference type="SAM" id="MobiDB-lite"/>
    </source>
</evidence>
<dbReference type="InterPro" id="IPR013656">
    <property type="entry name" value="PAS_4"/>
</dbReference>
<evidence type="ECO:0000256" key="12">
    <source>
        <dbReference type="SAM" id="Phobius"/>
    </source>
</evidence>
<dbReference type="InterPro" id="IPR001610">
    <property type="entry name" value="PAC"/>
</dbReference>
<sequence length="1082" mass="118526">MSDPGPPDLGASVAGRPSPAPLAVLGLILLLTIMATFIVRGFVQQQQAARFELRVAAYERELRQRLQNYGTLLNAARAAWEASDTLTSSQFERLVAGLDLPTRYPGLRSVGYAPLIRPADRAFFAGQLPYLTGLPTVAVHPPSALPVSVPIVFLSPAEASNRNVIGFDMYTDATRRRALDAAIQSGEVTATGRVVLANTSLTDRRGILLFLATRVQRRVVGVLYVPVQLSAVLPASAALKGEQLSLRITLDGQLLSGNREQPGSGRAAFHQQHVLDFSGQQWTLDFSASPGFGLDTVALLPWMVLVAGVLVGVLAALATQAQVRARRRAEEISRRLTVSQSHLERSRAELGAVFRAMQDIAIFADTSGRILFANDASEQLFGLRPDELRGSRLADLHLDTRLLDRLDALPGPHLVTTLFRRRGSQSFYGEMQRSPVLGEHGEVLGQLEVIRDISERLQADRLRREGERRYQGVLEAMPQIVFLTDPAGALTYVNQRWTDYVGPLDSDAAAPGSGVVDLVSVLHPDDRAEFVQRWQAALKGGHDLEIEHRLRSRSGVYRTFVTRGRPVRGEHGEVLEWVASSTDIDDQVYAEVNSRLLADFSQVLSARVPDGAAEVCPVEGTSSRPGGPDSGMVQALRLLTSRFADVAVLWQTDEPSSEAAGATQAQAPWSLPGWGLPGHSPPLMVGHARLTAHPEESELTSLRELVERLLHRHEPTVVQSERLHDYGLSAAMFFPLSRAPLPGAALDADEVPESEPPLGLLALGFRQTLGDREPEVAQELALRLTTALDNRRLLARLQLAQNSLQELNNSLEQRVLERTAQLREANSELEAFSYSVSHDLRTPLRHILGFAELFRKESGSDLSSKGQRYLGIMTDAASRMSVLIDDLLEFSRTSRTELRLSRVDLTEVVRRSIQGMAPDQGERAVTWQVAPLPVVDGDPALLRQVFDNLLSNALKYTRTREQAVIEVESRQVEQELWIGVRDNGVGFDPAYVDKLFGVFQRLHRSDEFEGTGIGLANVRRIVARHGGRVWAESGVPGQPGATFWLALPLGPSPASLHAAPSSEASTSEVSAHESRPITERMS</sequence>
<gene>
    <name evidence="17" type="ORF">GCM10008957_46030</name>
</gene>
<dbReference type="Pfam" id="PF00512">
    <property type="entry name" value="HisKA"/>
    <property type="match status" value="1"/>
</dbReference>
<dbReference type="PROSITE" id="PS50839">
    <property type="entry name" value="CHASE"/>
    <property type="match status" value="1"/>
</dbReference>
<feature type="region of interest" description="Disordered" evidence="11">
    <location>
        <begin position="1055"/>
        <end position="1082"/>
    </location>
</feature>
<dbReference type="FunFam" id="3.30.565.10:FF:000006">
    <property type="entry name" value="Sensor histidine kinase WalK"/>
    <property type="match status" value="1"/>
</dbReference>
<evidence type="ECO:0000256" key="3">
    <source>
        <dbReference type="ARBA" id="ARBA00012438"/>
    </source>
</evidence>
<dbReference type="GO" id="GO:0000156">
    <property type="term" value="F:phosphorelay response regulator activity"/>
    <property type="evidence" value="ECO:0007669"/>
    <property type="project" value="TreeGrafter"/>
</dbReference>
<dbReference type="SMART" id="SM01079">
    <property type="entry name" value="CHASE"/>
    <property type="match status" value="1"/>
</dbReference>
<dbReference type="Gene3D" id="3.30.450.350">
    <property type="entry name" value="CHASE domain"/>
    <property type="match status" value="1"/>
</dbReference>
<evidence type="ECO:0000256" key="8">
    <source>
        <dbReference type="ARBA" id="ARBA00022989"/>
    </source>
</evidence>
<dbReference type="InterPro" id="IPR003594">
    <property type="entry name" value="HATPase_dom"/>
</dbReference>
<dbReference type="SMART" id="SM00086">
    <property type="entry name" value="PAC"/>
    <property type="match status" value="2"/>
</dbReference>
<dbReference type="PRINTS" id="PR00344">
    <property type="entry name" value="BCTRLSENSOR"/>
</dbReference>
<dbReference type="InterPro" id="IPR035965">
    <property type="entry name" value="PAS-like_dom_sf"/>
</dbReference>
<keyword evidence="7" id="KW-0418">Kinase</keyword>
<evidence type="ECO:0000256" key="10">
    <source>
        <dbReference type="SAM" id="Coils"/>
    </source>
</evidence>
<evidence type="ECO:0000259" key="14">
    <source>
        <dbReference type="PROSITE" id="PS50112"/>
    </source>
</evidence>
<dbReference type="SMART" id="SM00387">
    <property type="entry name" value="HATPase_c"/>
    <property type="match status" value="1"/>
</dbReference>
<dbReference type="CDD" id="cd00130">
    <property type="entry name" value="PAS"/>
    <property type="match status" value="2"/>
</dbReference>
<dbReference type="InterPro" id="IPR006189">
    <property type="entry name" value="CHASE_dom"/>
</dbReference>
<dbReference type="InterPro" id="IPR036890">
    <property type="entry name" value="HATPase_C_sf"/>
</dbReference>
<dbReference type="InterPro" id="IPR005467">
    <property type="entry name" value="His_kinase_dom"/>
</dbReference>
<feature type="transmembrane region" description="Helical" evidence="12">
    <location>
        <begin position="20"/>
        <end position="43"/>
    </location>
</feature>
<reference evidence="17" key="1">
    <citation type="journal article" date="2014" name="Int. J. Syst. Evol. Microbiol.">
        <title>Complete genome sequence of Corynebacterium casei LMG S-19264T (=DSM 44701T), isolated from a smear-ripened cheese.</title>
        <authorList>
            <consortium name="US DOE Joint Genome Institute (JGI-PGF)"/>
            <person name="Walter F."/>
            <person name="Albersmeier A."/>
            <person name="Kalinowski J."/>
            <person name="Ruckert C."/>
        </authorList>
    </citation>
    <scope>NUCLEOTIDE SEQUENCE</scope>
    <source>
        <strain evidence="17">JCM 31311</strain>
    </source>
</reference>
<dbReference type="Pfam" id="PF08448">
    <property type="entry name" value="PAS_4"/>
    <property type="match status" value="1"/>
</dbReference>
<dbReference type="InterPro" id="IPR036097">
    <property type="entry name" value="HisK_dim/P_sf"/>
</dbReference>
<dbReference type="Gene3D" id="1.10.287.130">
    <property type="match status" value="1"/>
</dbReference>
<dbReference type="InterPro" id="IPR050351">
    <property type="entry name" value="BphY/WalK/GraS-like"/>
</dbReference>
<dbReference type="PANTHER" id="PTHR42878">
    <property type="entry name" value="TWO-COMPONENT HISTIDINE KINASE"/>
    <property type="match status" value="1"/>
</dbReference>
<feature type="compositionally biased region" description="Basic and acidic residues" evidence="11">
    <location>
        <begin position="1070"/>
        <end position="1082"/>
    </location>
</feature>
<dbReference type="SMART" id="SM00388">
    <property type="entry name" value="HisKA"/>
    <property type="match status" value="1"/>
</dbReference>
<evidence type="ECO:0000256" key="4">
    <source>
        <dbReference type="ARBA" id="ARBA00022553"/>
    </source>
</evidence>
<dbReference type="AlphaFoldDB" id="A0A918FEQ6"/>
<keyword evidence="18" id="KW-1185">Reference proteome</keyword>
<name>A0A918FEQ6_9DEIO</name>
<evidence type="ECO:0000256" key="6">
    <source>
        <dbReference type="ARBA" id="ARBA00022692"/>
    </source>
</evidence>
<dbReference type="InterPro" id="IPR000700">
    <property type="entry name" value="PAS-assoc_C"/>
</dbReference>
<dbReference type="Proteomes" id="UP000603865">
    <property type="component" value="Unassembled WGS sequence"/>
</dbReference>
<dbReference type="Gene3D" id="3.30.565.10">
    <property type="entry name" value="Histidine kinase-like ATPase, C-terminal domain"/>
    <property type="match status" value="1"/>
</dbReference>
<feature type="domain" description="PAS" evidence="14">
    <location>
        <begin position="466"/>
        <end position="541"/>
    </location>
</feature>
<dbReference type="SMART" id="SM00091">
    <property type="entry name" value="PAS"/>
    <property type="match status" value="2"/>
</dbReference>
<dbReference type="PROSITE" id="PS50113">
    <property type="entry name" value="PAC"/>
    <property type="match status" value="2"/>
</dbReference>
<keyword evidence="8 12" id="KW-1133">Transmembrane helix</keyword>
<dbReference type="Gene3D" id="3.30.450.20">
    <property type="entry name" value="PAS domain"/>
    <property type="match status" value="2"/>
</dbReference>
<dbReference type="Pfam" id="PF08447">
    <property type="entry name" value="PAS_3"/>
    <property type="match status" value="1"/>
</dbReference>
<dbReference type="InterPro" id="IPR042240">
    <property type="entry name" value="CHASE_sf"/>
</dbReference>
<feature type="domain" description="CHASE" evidence="16">
    <location>
        <begin position="82"/>
        <end position="245"/>
    </location>
</feature>
<feature type="domain" description="Histidine kinase" evidence="13">
    <location>
        <begin position="835"/>
        <end position="1051"/>
    </location>
</feature>
<reference evidence="17" key="2">
    <citation type="submission" date="2020-09" db="EMBL/GenBank/DDBJ databases">
        <authorList>
            <person name="Sun Q."/>
            <person name="Ohkuma M."/>
        </authorList>
    </citation>
    <scope>NUCLEOTIDE SEQUENCE</scope>
    <source>
        <strain evidence="17">JCM 31311</strain>
    </source>
</reference>
<dbReference type="GO" id="GO:0007234">
    <property type="term" value="P:osmosensory signaling via phosphorelay pathway"/>
    <property type="evidence" value="ECO:0007669"/>
    <property type="project" value="TreeGrafter"/>
</dbReference>
<organism evidence="17 18">
    <name type="scientific">Deinococcus ruber</name>
    <dbReference type="NCBI Taxonomy" id="1848197"/>
    <lineage>
        <taxon>Bacteria</taxon>
        <taxon>Thermotogati</taxon>
        <taxon>Deinococcota</taxon>
        <taxon>Deinococci</taxon>
        <taxon>Deinococcales</taxon>
        <taxon>Deinococcaceae</taxon>
        <taxon>Deinococcus</taxon>
    </lineage>
</organism>
<protein>
    <recommendedName>
        <fullName evidence="3">histidine kinase</fullName>
        <ecNumber evidence="3">2.7.13.3</ecNumber>
    </recommendedName>
</protein>
<dbReference type="RefSeq" id="WP_189092862.1">
    <property type="nucleotide sequence ID" value="NZ_BMQL01000048.1"/>
</dbReference>
<dbReference type="CDD" id="cd00082">
    <property type="entry name" value="HisKA"/>
    <property type="match status" value="1"/>
</dbReference>
<comment type="subcellular location">
    <subcellularLocation>
        <location evidence="2">Membrane</location>
    </subcellularLocation>
</comment>
<keyword evidence="5" id="KW-0808">Transferase</keyword>
<dbReference type="PANTHER" id="PTHR42878:SF15">
    <property type="entry name" value="BACTERIOPHYTOCHROME"/>
    <property type="match status" value="1"/>
</dbReference>
<dbReference type="GO" id="GO:0016020">
    <property type="term" value="C:membrane"/>
    <property type="evidence" value="ECO:0007669"/>
    <property type="project" value="UniProtKB-SubCell"/>
</dbReference>
<dbReference type="Pfam" id="PF03924">
    <property type="entry name" value="CHASE"/>
    <property type="match status" value="1"/>
</dbReference>
<dbReference type="EMBL" id="BMQL01000048">
    <property type="protein sequence ID" value="GGR29966.1"/>
    <property type="molecule type" value="Genomic_DNA"/>
</dbReference>
<dbReference type="GO" id="GO:0030295">
    <property type="term" value="F:protein kinase activator activity"/>
    <property type="evidence" value="ECO:0007669"/>
    <property type="project" value="TreeGrafter"/>
</dbReference>
<dbReference type="InterPro" id="IPR004358">
    <property type="entry name" value="Sig_transdc_His_kin-like_C"/>
</dbReference>
<feature type="transmembrane region" description="Helical" evidence="12">
    <location>
        <begin position="299"/>
        <end position="318"/>
    </location>
</feature>
<feature type="domain" description="PAS" evidence="14">
    <location>
        <begin position="346"/>
        <end position="390"/>
    </location>
</feature>
<dbReference type="InterPro" id="IPR003661">
    <property type="entry name" value="HisK_dim/P_dom"/>
</dbReference>
<feature type="coiled-coil region" evidence="10">
    <location>
        <begin position="790"/>
        <end position="828"/>
    </location>
</feature>
<dbReference type="FunFam" id="3.30.450.20:FF:000099">
    <property type="entry name" value="Sensory box sensor histidine kinase"/>
    <property type="match status" value="1"/>
</dbReference>
<keyword evidence="10" id="KW-0175">Coiled coil</keyword>
<dbReference type="PROSITE" id="PS50112">
    <property type="entry name" value="PAS"/>
    <property type="match status" value="2"/>
</dbReference>
<dbReference type="FunFam" id="1.10.287.130:FF:000070">
    <property type="entry name" value="Histidine kinase sensor protein"/>
    <property type="match status" value="1"/>
</dbReference>
<dbReference type="InterPro" id="IPR000014">
    <property type="entry name" value="PAS"/>
</dbReference>
<comment type="catalytic activity">
    <reaction evidence="1">
        <text>ATP + protein L-histidine = ADP + protein N-phospho-L-histidine.</text>
        <dbReference type="EC" id="2.7.13.3"/>
    </reaction>
</comment>
<dbReference type="SUPFAM" id="SSF55874">
    <property type="entry name" value="ATPase domain of HSP90 chaperone/DNA topoisomerase II/histidine kinase"/>
    <property type="match status" value="1"/>
</dbReference>
<evidence type="ECO:0000256" key="9">
    <source>
        <dbReference type="ARBA" id="ARBA00023136"/>
    </source>
</evidence>
<feature type="domain" description="PAC" evidence="15">
    <location>
        <begin position="413"/>
        <end position="465"/>
    </location>
</feature>
<dbReference type="InterPro" id="IPR013655">
    <property type="entry name" value="PAS_fold_3"/>
</dbReference>
<evidence type="ECO:0000259" key="13">
    <source>
        <dbReference type="PROSITE" id="PS50109"/>
    </source>
</evidence>